<accession>A0A023BWN3</accession>
<dbReference type="AlphaFoldDB" id="A0A023BWN3"/>
<dbReference type="RefSeq" id="WP_034240856.1">
    <property type="nucleotide sequence ID" value="NZ_AQRA01000003.1"/>
</dbReference>
<evidence type="ECO:0000313" key="1">
    <source>
        <dbReference type="EMBL" id="EZH74420.1"/>
    </source>
</evidence>
<dbReference type="OrthoDB" id="1164908at2"/>
<dbReference type="STRING" id="1317122.ATO12_11665"/>
<organism evidence="1 2">
    <name type="scientific">Aquimarina atlantica</name>
    <dbReference type="NCBI Taxonomy" id="1317122"/>
    <lineage>
        <taxon>Bacteria</taxon>
        <taxon>Pseudomonadati</taxon>
        <taxon>Bacteroidota</taxon>
        <taxon>Flavobacteriia</taxon>
        <taxon>Flavobacteriales</taxon>
        <taxon>Flavobacteriaceae</taxon>
        <taxon>Aquimarina</taxon>
    </lineage>
</organism>
<dbReference type="EMBL" id="AQRA01000003">
    <property type="protein sequence ID" value="EZH74420.1"/>
    <property type="molecule type" value="Genomic_DNA"/>
</dbReference>
<comment type="caution">
    <text evidence="1">The sequence shown here is derived from an EMBL/GenBank/DDBJ whole genome shotgun (WGS) entry which is preliminary data.</text>
</comment>
<keyword evidence="2" id="KW-1185">Reference proteome</keyword>
<dbReference type="eggNOG" id="ENOG50312AH">
    <property type="taxonomic scope" value="Bacteria"/>
</dbReference>
<evidence type="ECO:0000313" key="2">
    <source>
        <dbReference type="Proteomes" id="UP000023541"/>
    </source>
</evidence>
<sequence>MKKRESLKKLSLEKIKISNLASKTIKGGTANPSLHSCVGQGNNPGQTCYTNNCGGTGGGTGTGGGISGPIYC</sequence>
<name>A0A023BWN3_9FLAO</name>
<reference evidence="1 2" key="1">
    <citation type="submission" date="2014-04" db="EMBL/GenBank/DDBJ databases">
        <title>Aquimarina sp. 22II-S11-z7 Genome Sequencing.</title>
        <authorList>
            <person name="Lai Q."/>
        </authorList>
    </citation>
    <scope>NUCLEOTIDE SEQUENCE [LARGE SCALE GENOMIC DNA]</scope>
    <source>
        <strain evidence="1 2">22II-S11-z7</strain>
    </source>
</reference>
<gene>
    <name evidence="1" type="ORF">ATO12_11665</name>
</gene>
<protein>
    <submittedName>
        <fullName evidence="1">Uncharacterized protein</fullName>
    </submittedName>
</protein>
<dbReference type="Proteomes" id="UP000023541">
    <property type="component" value="Unassembled WGS sequence"/>
</dbReference>
<proteinExistence type="predicted"/>